<evidence type="ECO:0000313" key="3">
    <source>
        <dbReference type="Proteomes" id="UP000235803"/>
    </source>
</evidence>
<comment type="caution">
    <text evidence="2">The sequence shown here is derived from an EMBL/GenBank/DDBJ whole genome shotgun (WGS) entry which is preliminary data.</text>
</comment>
<name>A0A2N7U2V0_9GAMM</name>
<feature type="chain" id="PRO_5014705164" evidence="1">
    <location>
        <begin position="19"/>
        <end position="161"/>
    </location>
</feature>
<feature type="signal peptide" evidence="1">
    <location>
        <begin position="1"/>
        <end position="18"/>
    </location>
</feature>
<dbReference type="RefSeq" id="WP_102653827.1">
    <property type="nucleotide sequence ID" value="NZ_PNRF01000027.1"/>
</dbReference>
<protein>
    <submittedName>
        <fullName evidence="2">Acyloxyacyl hydrolase</fullName>
    </submittedName>
</protein>
<keyword evidence="2" id="KW-0378">Hydrolase</keyword>
<dbReference type="OrthoDB" id="9797122at2"/>
<dbReference type="Gene3D" id="2.40.160.20">
    <property type="match status" value="1"/>
</dbReference>
<sequence>MAGVVALAGLTASFPSMADIYLAAGATSESTAALRIEVDRVIGLERVHPQLDLRLGTGLLLLSSGEEDGNAAWLLTPALRWTFAHARQVFVEGNIGAALFLNTRVEDRQLSTAFQFQDRLALGLPAGNGELTLSLTHYSNGGIKRPNDGFEILSLGYRWAL</sequence>
<dbReference type="EMBL" id="PNRF01000027">
    <property type="protein sequence ID" value="PMR74764.1"/>
    <property type="molecule type" value="Genomic_DNA"/>
</dbReference>
<dbReference type="Pfam" id="PF09411">
    <property type="entry name" value="PagL"/>
    <property type="match status" value="1"/>
</dbReference>
<dbReference type="InterPro" id="IPR018550">
    <property type="entry name" value="Lipid-A_deacylase-rel"/>
</dbReference>
<proteinExistence type="predicted"/>
<evidence type="ECO:0000256" key="1">
    <source>
        <dbReference type="SAM" id="SignalP"/>
    </source>
</evidence>
<dbReference type="AlphaFoldDB" id="A0A2N7U2V0"/>
<organism evidence="2 3">
    <name type="scientific">Billgrantia endophytica</name>
    <dbReference type="NCBI Taxonomy" id="2033802"/>
    <lineage>
        <taxon>Bacteria</taxon>
        <taxon>Pseudomonadati</taxon>
        <taxon>Pseudomonadota</taxon>
        <taxon>Gammaproteobacteria</taxon>
        <taxon>Oceanospirillales</taxon>
        <taxon>Halomonadaceae</taxon>
        <taxon>Billgrantia</taxon>
    </lineage>
</organism>
<dbReference type="Proteomes" id="UP000235803">
    <property type="component" value="Unassembled WGS sequence"/>
</dbReference>
<dbReference type="GO" id="GO:0016787">
    <property type="term" value="F:hydrolase activity"/>
    <property type="evidence" value="ECO:0007669"/>
    <property type="project" value="UniProtKB-KW"/>
</dbReference>
<accession>A0A2N7U2V0</accession>
<keyword evidence="1" id="KW-0732">Signal</keyword>
<evidence type="ECO:0000313" key="2">
    <source>
        <dbReference type="EMBL" id="PMR74764.1"/>
    </source>
</evidence>
<reference evidence="2 3" key="1">
    <citation type="submission" date="2018-01" db="EMBL/GenBank/DDBJ databases">
        <title>Halomonas endophytica sp. nov., isolated from storage liquid in the stems of Populus euphratica.</title>
        <authorList>
            <person name="Chen C."/>
        </authorList>
    </citation>
    <scope>NUCLEOTIDE SEQUENCE [LARGE SCALE GENOMIC DNA]</scope>
    <source>
        <strain evidence="2 3">MC28</strain>
    </source>
</reference>
<gene>
    <name evidence="2" type="ORF">C1H69_12995</name>
</gene>
<keyword evidence="3" id="KW-1185">Reference proteome</keyword>